<keyword evidence="5" id="KW-1185">Reference proteome</keyword>
<dbReference type="InterPro" id="IPR046341">
    <property type="entry name" value="SET_dom_sf"/>
</dbReference>
<feature type="region of interest" description="Disordered" evidence="1">
    <location>
        <begin position="62"/>
        <end position="92"/>
    </location>
</feature>
<evidence type="ECO:0000256" key="1">
    <source>
        <dbReference type="SAM" id="MobiDB-lite"/>
    </source>
</evidence>
<protein>
    <submittedName>
        <fullName evidence="4">SET</fullName>
    </submittedName>
</protein>
<feature type="signal peptide" evidence="2">
    <location>
        <begin position="1"/>
        <end position="21"/>
    </location>
</feature>
<dbReference type="PANTHER" id="PTHR47332">
    <property type="entry name" value="SET DOMAIN-CONTAINING PROTEIN 5"/>
    <property type="match status" value="1"/>
</dbReference>
<dbReference type="eggNOG" id="KOG2084">
    <property type="taxonomic scope" value="Eukaryota"/>
</dbReference>
<name>S3CE99_GLAL2</name>
<dbReference type="PROSITE" id="PS50280">
    <property type="entry name" value="SET"/>
    <property type="match status" value="1"/>
</dbReference>
<proteinExistence type="predicted"/>
<keyword evidence="2" id="KW-0732">Signal</keyword>
<dbReference type="InterPro" id="IPR001214">
    <property type="entry name" value="SET_dom"/>
</dbReference>
<organism evidence="4 5">
    <name type="scientific">Glarea lozoyensis (strain ATCC 20868 / MF5171)</name>
    <dbReference type="NCBI Taxonomy" id="1116229"/>
    <lineage>
        <taxon>Eukaryota</taxon>
        <taxon>Fungi</taxon>
        <taxon>Dikarya</taxon>
        <taxon>Ascomycota</taxon>
        <taxon>Pezizomycotina</taxon>
        <taxon>Leotiomycetes</taxon>
        <taxon>Helotiales</taxon>
        <taxon>Helotiaceae</taxon>
        <taxon>Glarea</taxon>
    </lineage>
</organism>
<feature type="compositionally biased region" description="Polar residues" evidence="1">
    <location>
        <begin position="81"/>
        <end position="92"/>
    </location>
</feature>
<dbReference type="SMART" id="SM00317">
    <property type="entry name" value="SET"/>
    <property type="match status" value="1"/>
</dbReference>
<dbReference type="Pfam" id="PF00856">
    <property type="entry name" value="SET"/>
    <property type="match status" value="1"/>
</dbReference>
<dbReference type="RefSeq" id="XP_008088398.1">
    <property type="nucleotide sequence ID" value="XM_008090207.1"/>
</dbReference>
<feature type="chain" id="PRO_5004518515" evidence="2">
    <location>
        <begin position="22"/>
        <end position="446"/>
    </location>
</feature>
<gene>
    <name evidence="4" type="ORF">GLAREA_08161</name>
</gene>
<dbReference type="Gene3D" id="2.170.270.10">
    <property type="entry name" value="SET domain"/>
    <property type="match status" value="1"/>
</dbReference>
<reference evidence="4 5" key="1">
    <citation type="journal article" date="2013" name="BMC Genomics">
        <title>Genomics-driven discovery of the pneumocandin biosynthetic gene cluster in the fungus Glarea lozoyensis.</title>
        <authorList>
            <person name="Chen L."/>
            <person name="Yue Q."/>
            <person name="Zhang X."/>
            <person name="Xiang M."/>
            <person name="Wang C."/>
            <person name="Li S."/>
            <person name="Che Y."/>
            <person name="Ortiz-Lopez F.J."/>
            <person name="Bills G.F."/>
            <person name="Liu X."/>
            <person name="An Z."/>
        </authorList>
    </citation>
    <scope>NUCLEOTIDE SEQUENCE [LARGE SCALE GENOMIC DNA]</scope>
    <source>
        <strain evidence="5">ATCC 20868 / MF5171</strain>
    </source>
</reference>
<dbReference type="HOGENOM" id="CLU_028281_6_1_1"/>
<dbReference type="Proteomes" id="UP000016922">
    <property type="component" value="Unassembled WGS sequence"/>
</dbReference>
<dbReference type="InterPro" id="IPR053185">
    <property type="entry name" value="SET_domain_protein"/>
</dbReference>
<feature type="compositionally biased region" description="Basic and acidic residues" evidence="1">
    <location>
        <begin position="71"/>
        <end position="80"/>
    </location>
</feature>
<dbReference type="GeneID" id="19467211"/>
<sequence>MFSSPLLLISLLGLALPVSRADVLALDLASQGQLLSRTTNPDYMCANERVTVVDTLVNAVDSHAGNAPQRHPRESVKMTRPESSSQDASTSNCIQDFNSKTQYCLYTLSTFASDRGMSVVASPEDIQSILDVYAMNQLAQRTYPLPTDPSHFYEAALPGRGQGLVSNHTFHRGDLIMVARPVLILDESSFDTAVTDERLALQRKAIDNLPREAKDLFQALAGHWGGDEVEDRIITNAFGVGFGSEGKKFAVVVPEAARLNHDCRPNARFAFDPYTLTHKVHAIRTIFPGEELTISYLDEKQPYSTRQSYIHAHWGFKCSCNHCILPPPLREMSDLRVAAISALRTSLLDFTPNRGSTATPQLALRLIDFYRVEGLHSPLAEAYIFAALRYCIWEDEANTKHFAEKALRAWLMWEKKGGNKAMIEQLLKDPRKAWCWANGAQEQTEL</sequence>
<dbReference type="CDD" id="cd20071">
    <property type="entry name" value="SET_SMYD"/>
    <property type="match status" value="1"/>
</dbReference>
<evidence type="ECO:0000313" key="5">
    <source>
        <dbReference type="Proteomes" id="UP000016922"/>
    </source>
</evidence>
<dbReference type="KEGG" id="glz:GLAREA_08161"/>
<dbReference type="EMBL" id="KE145373">
    <property type="protein sequence ID" value="EPE24310.1"/>
    <property type="molecule type" value="Genomic_DNA"/>
</dbReference>
<accession>S3CE99</accession>
<dbReference type="OrthoDB" id="1028014at2759"/>
<dbReference type="AlphaFoldDB" id="S3CE99"/>
<evidence type="ECO:0000313" key="4">
    <source>
        <dbReference type="EMBL" id="EPE24310.1"/>
    </source>
</evidence>
<evidence type="ECO:0000256" key="2">
    <source>
        <dbReference type="SAM" id="SignalP"/>
    </source>
</evidence>
<evidence type="ECO:0000259" key="3">
    <source>
        <dbReference type="PROSITE" id="PS50280"/>
    </source>
</evidence>
<dbReference type="SUPFAM" id="SSF82199">
    <property type="entry name" value="SET domain"/>
    <property type="match status" value="1"/>
</dbReference>
<dbReference type="OMA" id="DGHHYGN"/>
<dbReference type="PANTHER" id="PTHR47332:SF6">
    <property type="entry name" value="SET DOMAIN-CONTAINING PROTEIN"/>
    <property type="match status" value="1"/>
</dbReference>
<feature type="domain" description="SET" evidence="3">
    <location>
        <begin position="103"/>
        <end position="297"/>
    </location>
</feature>